<gene>
    <name evidence="1" type="ORF">ACHAWO_003600</name>
</gene>
<keyword evidence="2" id="KW-1185">Reference proteome</keyword>
<name>A0ABD3QZ71_9STRA</name>
<accession>A0ABD3QZ71</accession>
<protein>
    <submittedName>
        <fullName evidence="1">Uncharacterized protein</fullName>
    </submittedName>
</protein>
<organism evidence="1 2">
    <name type="scientific">Cyclotella atomus</name>
    <dbReference type="NCBI Taxonomy" id="382360"/>
    <lineage>
        <taxon>Eukaryota</taxon>
        <taxon>Sar</taxon>
        <taxon>Stramenopiles</taxon>
        <taxon>Ochrophyta</taxon>
        <taxon>Bacillariophyta</taxon>
        <taxon>Coscinodiscophyceae</taxon>
        <taxon>Thalassiosirophycidae</taxon>
        <taxon>Stephanodiscales</taxon>
        <taxon>Stephanodiscaceae</taxon>
        <taxon>Cyclotella</taxon>
    </lineage>
</organism>
<proteinExistence type="predicted"/>
<dbReference type="EMBL" id="JALLPJ020000069">
    <property type="protein sequence ID" value="KAL3803445.1"/>
    <property type="molecule type" value="Genomic_DNA"/>
</dbReference>
<evidence type="ECO:0000313" key="2">
    <source>
        <dbReference type="Proteomes" id="UP001530400"/>
    </source>
</evidence>
<dbReference type="Proteomes" id="UP001530400">
    <property type="component" value="Unassembled WGS sequence"/>
</dbReference>
<evidence type="ECO:0000313" key="1">
    <source>
        <dbReference type="EMBL" id="KAL3803445.1"/>
    </source>
</evidence>
<sequence length="229" mass="24965">MPVTIRANIYTCSEIVTGRNNLTIQVWQPRPDGTYSSLRDGVEEGDCRAAILKDEIETTSEQSNLLGSVEFETLTPGSPGLLGGLTPSTSSFGEFIYGPGKIHLLVSVDGHYPLLEELSMVEIGKKLANNGDLGAGMHFFGPDLRPHVAVTRNKNDLFGGMEIQSAAVVDSKLEIEVDFFLIPMPEEAAERLEQTGVFCTMDRGLLGLSSFFKEPISLCFPSLLDYFAL</sequence>
<dbReference type="AlphaFoldDB" id="A0ABD3QZ71"/>
<comment type="caution">
    <text evidence="1">The sequence shown here is derived from an EMBL/GenBank/DDBJ whole genome shotgun (WGS) entry which is preliminary data.</text>
</comment>
<reference evidence="1 2" key="1">
    <citation type="submission" date="2024-10" db="EMBL/GenBank/DDBJ databases">
        <title>Updated reference genomes for cyclostephanoid diatoms.</title>
        <authorList>
            <person name="Roberts W.R."/>
            <person name="Alverson A.J."/>
        </authorList>
    </citation>
    <scope>NUCLEOTIDE SEQUENCE [LARGE SCALE GENOMIC DNA]</scope>
    <source>
        <strain evidence="1 2">AJA010-31</strain>
    </source>
</reference>